<organism evidence="4">
    <name type="scientific">Gongylonema pulchrum</name>
    <dbReference type="NCBI Taxonomy" id="637853"/>
    <lineage>
        <taxon>Eukaryota</taxon>
        <taxon>Metazoa</taxon>
        <taxon>Ecdysozoa</taxon>
        <taxon>Nematoda</taxon>
        <taxon>Chromadorea</taxon>
        <taxon>Rhabditida</taxon>
        <taxon>Spirurina</taxon>
        <taxon>Spiruromorpha</taxon>
        <taxon>Spiruroidea</taxon>
        <taxon>Gongylonematidae</taxon>
        <taxon>Gongylonema</taxon>
    </lineage>
</organism>
<reference evidence="4" key="1">
    <citation type="submission" date="2016-06" db="UniProtKB">
        <authorList>
            <consortium name="WormBaseParasite"/>
        </authorList>
    </citation>
    <scope>IDENTIFICATION</scope>
</reference>
<evidence type="ECO:0000313" key="4">
    <source>
        <dbReference type="WBParaSite" id="GPUH_0002141101-mRNA-1"/>
    </source>
</evidence>
<dbReference type="PANTHER" id="PTHR12746">
    <property type="entry name" value="NONSENSE-MEDIATED MRNA DECAY PROTEIN 3"/>
    <property type="match status" value="1"/>
</dbReference>
<dbReference type="GO" id="GO:0005737">
    <property type="term" value="C:cytoplasm"/>
    <property type="evidence" value="ECO:0007669"/>
    <property type="project" value="TreeGrafter"/>
</dbReference>
<dbReference type="AlphaFoldDB" id="A0A183EK94"/>
<evidence type="ECO:0000259" key="3">
    <source>
        <dbReference type="Pfam" id="PF21193"/>
    </source>
</evidence>
<dbReference type="InterPro" id="IPR039768">
    <property type="entry name" value="Nmd3"/>
</dbReference>
<name>A0A183EK94_9BILA</name>
<dbReference type="GO" id="GO:0005634">
    <property type="term" value="C:nucleus"/>
    <property type="evidence" value="ECO:0007669"/>
    <property type="project" value="TreeGrafter"/>
</dbReference>
<dbReference type="Pfam" id="PF21192">
    <property type="entry name" value="OB_NMD3"/>
    <property type="match status" value="1"/>
</dbReference>
<sequence length="280" mass="32312">LQELVTHDTKNNTYDYKHTFCVEVVPICRDCVVCLPKRTAQSLGNMNQLLVCVRVNNVVTLIDPATLQIADVNSYVFAIFFCGVVEEVEFCLTQYYRDPFHAVFQSKQLVEFYVLDVEDVGNLKRASGHGRISTKHRLVDVWVVPSDQVGHDDQQICTRSHLGHVLKPGDLPDEVPDVILVRKIYDRTMRQRRRNWKLKRLVENGNVVNDTASVENEFENFLEDLEEDEQMREKINIYRDRNKQQLAVDSNDMEADLPPGPSLQEMLEDLDLNGDVEMTE</sequence>
<dbReference type="WBParaSite" id="GPUH_0002141101-mRNA-1">
    <property type="protein sequence ID" value="GPUH_0002141101-mRNA-1"/>
    <property type="gene ID" value="GPUH_0002141101"/>
</dbReference>
<feature type="domain" description="60S ribosomal export protein NMD3 OB-fold" evidence="2">
    <location>
        <begin position="109"/>
        <end position="171"/>
    </location>
</feature>
<evidence type="ECO:0000256" key="1">
    <source>
        <dbReference type="SAM" id="MobiDB-lite"/>
    </source>
</evidence>
<accession>A0A183EK94</accession>
<feature type="domain" description="60S ribosomal export protein NMD3 SH3" evidence="3">
    <location>
        <begin position="27"/>
        <end position="74"/>
    </location>
</feature>
<feature type="compositionally biased region" description="Acidic residues" evidence="1">
    <location>
        <begin position="266"/>
        <end position="280"/>
    </location>
</feature>
<feature type="region of interest" description="Disordered" evidence="1">
    <location>
        <begin position="246"/>
        <end position="280"/>
    </location>
</feature>
<dbReference type="GO" id="GO:0043023">
    <property type="term" value="F:ribosomal large subunit binding"/>
    <property type="evidence" value="ECO:0007669"/>
    <property type="project" value="InterPro"/>
</dbReference>
<dbReference type="InterPro" id="IPR048899">
    <property type="entry name" value="NMD_SH3"/>
</dbReference>
<proteinExistence type="predicted"/>
<evidence type="ECO:0000259" key="2">
    <source>
        <dbReference type="Pfam" id="PF21192"/>
    </source>
</evidence>
<protein>
    <submittedName>
        <fullName evidence="4">60S ribosomal export protein NMD3</fullName>
    </submittedName>
</protein>
<dbReference type="Pfam" id="PF21193">
    <property type="entry name" value="NMD_SH3"/>
    <property type="match status" value="1"/>
</dbReference>
<dbReference type="GO" id="GO:0000055">
    <property type="term" value="P:ribosomal large subunit export from nucleus"/>
    <property type="evidence" value="ECO:0007669"/>
    <property type="project" value="TreeGrafter"/>
</dbReference>
<dbReference type="InterPro" id="IPR048898">
    <property type="entry name" value="OB_NMD3"/>
</dbReference>
<dbReference type="PANTHER" id="PTHR12746:SF2">
    <property type="entry name" value="60S RIBOSOMAL EXPORT PROTEIN NMD3"/>
    <property type="match status" value="1"/>
</dbReference>